<evidence type="ECO:0000259" key="9">
    <source>
        <dbReference type="PROSITE" id="PS50052"/>
    </source>
</evidence>
<dbReference type="InterPro" id="IPR017665">
    <property type="entry name" value="Guanylate_kinase"/>
</dbReference>
<dbReference type="CDD" id="cd00071">
    <property type="entry name" value="GMPK"/>
    <property type="match status" value="1"/>
</dbReference>
<dbReference type="EMBL" id="ML978124">
    <property type="protein sequence ID" value="KAF2100288.1"/>
    <property type="molecule type" value="Genomic_DNA"/>
</dbReference>
<name>A0A9P4M7C7_9PEZI</name>
<reference evidence="10" key="1">
    <citation type="journal article" date="2020" name="Stud. Mycol.">
        <title>101 Dothideomycetes genomes: a test case for predicting lifestyles and emergence of pathogens.</title>
        <authorList>
            <person name="Haridas S."/>
            <person name="Albert R."/>
            <person name="Binder M."/>
            <person name="Bloem J."/>
            <person name="Labutti K."/>
            <person name="Salamov A."/>
            <person name="Andreopoulos B."/>
            <person name="Baker S."/>
            <person name="Barry K."/>
            <person name="Bills G."/>
            <person name="Bluhm B."/>
            <person name="Cannon C."/>
            <person name="Castanera R."/>
            <person name="Culley D."/>
            <person name="Daum C."/>
            <person name="Ezra D."/>
            <person name="Gonzalez J."/>
            <person name="Henrissat B."/>
            <person name="Kuo A."/>
            <person name="Liang C."/>
            <person name="Lipzen A."/>
            <person name="Lutzoni F."/>
            <person name="Magnuson J."/>
            <person name="Mondo S."/>
            <person name="Nolan M."/>
            <person name="Ohm R."/>
            <person name="Pangilinan J."/>
            <person name="Park H.-J."/>
            <person name="Ramirez L."/>
            <person name="Alfaro M."/>
            <person name="Sun H."/>
            <person name="Tritt A."/>
            <person name="Yoshinaga Y."/>
            <person name="Zwiers L.-H."/>
            <person name="Turgeon B."/>
            <person name="Goodwin S."/>
            <person name="Spatafora J."/>
            <person name="Crous P."/>
            <person name="Grigoriev I."/>
        </authorList>
    </citation>
    <scope>NUCLEOTIDE SEQUENCE</scope>
    <source>
        <strain evidence="10">CBS 133067</strain>
    </source>
</reference>
<evidence type="ECO:0000256" key="8">
    <source>
        <dbReference type="ARBA" id="ARBA00030128"/>
    </source>
</evidence>
<dbReference type="Pfam" id="PF00625">
    <property type="entry name" value="Guanylate_kin"/>
    <property type="match status" value="1"/>
</dbReference>
<evidence type="ECO:0000256" key="5">
    <source>
        <dbReference type="ARBA" id="ARBA00022741"/>
    </source>
</evidence>
<dbReference type="EC" id="2.7.4.8" evidence="2"/>
<evidence type="ECO:0000313" key="10">
    <source>
        <dbReference type="EMBL" id="KAF2100288.1"/>
    </source>
</evidence>
<dbReference type="GO" id="GO:0005524">
    <property type="term" value="F:ATP binding"/>
    <property type="evidence" value="ECO:0007669"/>
    <property type="project" value="UniProtKB-KW"/>
</dbReference>
<protein>
    <recommendedName>
        <fullName evidence="3">Guanylate kinase</fullName>
        <ecNumber evidence="2">2.7.4.8</ecNumber>
    </recommendedName>
    <alternativeName>
        <fullName evidence="8">GMP kinase</fullName>
    </alternativeName>
</protein>
<keyword evidence="7" id="KW-0067">ATP-binding</keyword>
<dbReference type="PROSITE" id="PS00856">
    <property type="entry name" value="GUANYLATE_KINASE_1"/>
    <property type="match status" value="1"/>
</dbReference>
<dbReference type="FunFam" id="3.30.63.10:FF:000002">
    <property type="entry name" value="Guanylate kinase 1"/>
    <property type="match status" value="1"/>
</dbReference>
<evidence type="ECO:0000256" key="7">
    <source>
        <dbReference type="ARBA" id="ARBA00022840"/>
    </source>
</evidence>
<feature type="non-terminal residue" evidence="10">
    <location>
        <position position="190"/>
    </location>
</feature>
<dbReference type="OrthoDB" id="6334211at2759"/>
<dbReference type="InterPro" id="IPR008144">
    <property type="entry name" value="Guanylate_kin-like_dom"/>
</dbReference>
<dbReference type="Gene3D" id="3.40.50.300">
    <property type="entry name" value="P-loop containing nucleotide triphosphate hydrolases"/>
    <property type="match status" value="1"/>
</dbReference>
<dbReference type="AlphaFoldDB" id="A0A9P4M7C7"/>
<comment type="caution">
    <text evidence="10">The sequence shown here is derived from an EMBL/GenBank/DDBJ whole genome shotgun (WGS) entry which is preliminary data.</text>
</comment>
<gene>
    <name evidence="10" type="ORF">NA57DRAFT_27403</name>
</gene>
<dbReference type="PANTHER" id="PTHR23117">
    <property type="entry name" value="GUANYLATE KINASE-RELATED"/>
    <property type="match status" value="1"/>
</dbReference>
<keyword evidence="4" id="KW-0808">Transferase</keyword>
<dbReference type="InterPro" id="IPR027417">
    <property type="entry name" value="P-loop_NTPase"/>
</dbReference>
<evidence type="ECO:0000256" key="6">
    <source>
        <dbReference type="ARBA" id="ARBA00022777"/>
    </source>
</evidence>
<comment type="similarity">
    <text evidence="1">Belongs to the guanylate kinase family.</text>
</comment>
<accession>A0A9P4M7C7</accession>
<organism evidence="10 11">
    <name type="scientific">Rhizodiscina lignyota</name>
    <dbReference type="NCBI Taxonomy" id="1504668"/>
    <lineage>
        <taxon>Eukaryota</taxon>
        <taxon>Fungi</taxon>
        <taxon>Dikarya</taxon>
        <taxon>Ascomycota</taxon>
        <taxon>Pezizomycotina</taxon>
        <taxon>Dothideomycetes</taxon>
        <taxon>Pleosporomycetidae</taxon>
        <taxon>Aulographales</taxon>
        <taxon>Rhizodiscinaceae</taxon>
        <taxon>Rhizodiscina</taxon>
    </lineage>
</organism>
<feature type="domain" description="Guanylate kinase-like" evidence="9">
    <location>
        <begin position="8"/>
        <end position="190"/>
    </location>
</feature>
<dbReference type="SUPFAM" id="SSF52540">
    <property type="entry name" value="P-loop containing nucleoside triphosphate hydrolases"/>
    <property type="match status" value="1"/>
</dbReference>
<dbReference type="PANTHER" id="PTHR23117:SF13">
    <property type="entry name" value="GUANYLATE KINASE"/>
    <property type="match status" value="1"/>
</dbReference>
<sequence length="190" mass="21521">MAPTAPSTQPIVISGPSGAGKSTILKRLFDEYPDRFGFSVSHTTRKPRAGEKEGEHYYYVTREDFEKKIGENGFIETAQFGGNYYGTSFDAVEEVEKKGRTCVLDIEMEGVKQVKNSHLKAKFLFLSPPSLEVLEKRLRGRATDSEDAILKRLKQAEKEMEYSQTKGVHDLIVVNDDLEKAYREVKEFCV</sequence>
<dbReference type="NCBIfam" id="TIGR03263">
    <property type="entry name" value="guanyl_kin"/>
    <property type="match status" value="1"/>
</dbReference>
<evidence type="ECO:0000313" key="11">
    <source>
        <dbReference type="Proteomes" id="UP000799772"/>
    </source>
</evidence>
<dbReference type="PROSITE" id="PS50052">
    <property type="entry name" value="GUANYLATE_KINASE_2"/>
    <property type="match status" value="1"/>
</dbReference>
<keyword evidence="5" id="KW-0547">Nucleotide-binding</keyword>
<dbReference type="GO" id="GO:0004385">
    <property type="term" value="F:GMP kinase activity"/>
    <property type="evidence" value="ECO:0007669"/>
    <property type="project" value="UniProtKB-EC"/>
</dbReference>
<dbReference type="FunFam" id="3.40.50.300:FF:000776">
    <property type="entry name" value="Guanylate kinase 2"/>
    <property type="match status" value="1"/>
</dbReference>
<dbReference type="SMART" id="SM00072">
    <property type="entry name" value="GuKc"/>
    <property type="match status" value="1"/>
</dbReference>
<dbReference type="InterPro" id="IPR008145">
    <property type="entry name" value="GK/Ca_channel_bsu"/>
</dbReference>
<proteinExistence type="inferred from homology"/>
<dbReference type="InterPro" id="IPR020590">
    <property type="entry name" value="Guanylate_kinase_CS"/>
</dbReference>
<dbReference type="Proteomes" id="UP000799772">
    <property type="component" value="Unassembled WGS sequence"/>
</dbReference>
<dbReference type="GO" id="GO:0005829">
    <property type="term" value="C:cytosol"/>
    <property type="evidence" value="ECO:0007669"/>
    <property type="project" value="TreeGrafter"/>
</dbReference>
<evidence type="ECO:0000256" key="4">
    <source>
        <dbReference type="ARBA" id="ARBA00022679"/>
    </source>
</evidence>
<evidence type="ECO:0000256" key="1">
    <source>
        <dbReference type="ARBA" id="ARBA00005790"/>
    </source>
</evidence>
<keyword evidence="6" id="KW-0418">Kinase</keyword>
<evidence type="ECO:0000256" key="3">
    <source>
        <dbReference type="ARBA" id="ARBA00016296"/>
    </source>
</evidence>
<evidence type="ECO:0000256" key="2">
    <source>
        <dbReference type="ARBA" id="ARBA00012961"/>
    </source>
</evidence>
<keyword evidence="11" id="KW-1185">Reference proteome</keyword>